<reference evidence="2 3" key="1">
    <citation type="submission" date="2018-06" db="EMBL/GenBank/DDBJ databases">
        <title>Genomic Encyclopedia of Type Strains, Phase IV (KMG-IV): sequencing the most valuable type-strain genomes for metagenomic binning, comparative biology and taxonomic classification.</title>
        <authorList>
            <person name="Goeker M."/>
        </authorList>
    </citation>
    <scope>NUCLEOTIDE SEQUENCE [LARGE SCALE GENOMIC DNA]</scope>
    <source>
        <strain evidence="2 3">DSM 25532</strain>
    </source>
</reference>
<dbReference type="EMBL" id="QNRR01000015">
    <property type="protein sequence ID" value="RBP36866.1"/>
    <property type="molecule type" value="Genomic_DNA"/>
</dbReference>
<gene>
    <name evidence="2" type="ORF">DES53_1157</name>
</gene>
<evidence type="ECO:0000256" key="1">
    <source>
        <dbReference type="SAM" id="Phobius"/>
    </source>
</evidence>
<accession>A0A366H6H8</accession>
<organism evidence="2 3">
    <name type="scientific">Roseimicrobium gellanilyticum</name>
    <dbReference type="NCBI Taxonomy" id="748857"/>
    <lineage>
        <taxon>Bacteria</taxon>
        <taxon>Pseudomonadati</taxon>
        <taxon>Verrucomicrobiota</taxon>
        <taxon>Verrucomicrobiia</taxon>
        <taxon>Verrucomicrobiales</taxon>
        <taxon>Verrucomicrobiaceae</taxon>
        <taxon>Roseimicrobium</taxon>
    </lineage>
</organism>
<keyword evidence="3" id="KW-1185">Reference proteome</keyword>
<proteinExistence type="predicted"/>
<dbReference type="Proteomes" id="UP000253426">
    <property type="component" value="Unassembled WGS sequence"/>
</dbReference>
<evidence type="ECO:0000313" key="2">
    <source>
        <dbReference type="EMBL" id="RBP36866.1"/>
    </source>
</evidence>
<keyword evidence="1" id="KW-0472">Membrane</keyword>
<keyword evidence="1" id="KW-0812">Transmembrane</keyword>
<name>A0A366H6H8_9BACT</name>
<evidence type="ECO:0000313" key="3">
    <source>
        <dbReference type="Proteomes" id="UP000253426"/>
    </source>
</evidence>
<feature type="transmembrane region" description="Helical" evidence="1">
    <location>
        <begin position="28"/>
        <end position="61"/>
    </location>
</feature>
<dbReference type="RefSeq" id="WP_113961652.1">
    <property type="nucleotide sequence ID" value="NZ_QNRR01000015.1"/>
</dbReference>
<comment type="caution">
    <text evidence="2">The sequence shown here is derived from an EMBL/GenBank/DDBJ whole genome shotgun (WGS) entry which is preliminary data.</text>
</comment>
<dbReference type="AlphaFoldDB" id="A0A366H6H8"/>
<protein>
    <submittedName>
        <fullName evidence="2">Uncharacterized protein</fullName>
    </submittedName>
</protein>
<sequence length="84" mass="9318">MDKESAPENHADMAAVAAAMELRDRKEWALILLVLSVVTALQHPLVITFPIAVAFFIAAAVMRFRRRRAHLVTAADGTVFVIFK</sequence>
<keyword evidence="1" id="KW-1133">Transmembrane helix</keyword>